<organism evidence="2 3">
    <name type="scientific">Cavenderia fasciculata</name>
    <name type="common">Slime mold</name>
    <name type="synonym">Dictyostelium fasciculatum</name>
    <dbReference type="NCBI Taxonomy" id="261658"/>
    <lineage>
        <taxon>Eukaryota</taxon>
        <taxon>Amoebozoa</taxon>
        <taxon>Evosea</taxon>
        <taxon>Eumycetozoa</taxon>
        <taxon>Dictyostelia</taxon>
        <taxon>Acytosteliales</taxon>
        <taxon>Cavenderiaceae</taxon>
        <taxon>Cavenderia</taxon>
    </lineage>
</organism>
<evidence type="ECO:0000256" key="1">
    <source>
        <dbReference type="SAM" id="MobiDB-lite"/>
    </source>
</evidence>
<feature type="region of interest" description="Disordered" evidence="1">
    <location>
        <begin position="41"/>
        <end position="82"/>
    </location>
</feature>
<proteinExistence type="predicted"/>
<accession>F4PL29</accession>
<dbReference type="AlphaFoldDB" id="F4PL29"/>
<evidence type="ECO:0000313" key="2">
    <source>
        <dbReference type="EMBL" id="EGG23251.1"/>
    </source>
</evidence>
<dbReference type="GeneID" id="14875026"/>
<dbReference type="OrthoDB" id="10505814at2759"/>
<keyword evidence="3" id="KW-1185">Reference proteome</keyword>
<reference evidence="3" key="1">
    <citation type="journal article" date="2011" name="Genome Res.">
        <title>Phylogeny-wide analysis of social amoeba genomes highlights ancient origins for complex intercellular communication.</title>
        <authorList>
            <person name="Heidel A.J."/>
            <person name="Lawal H.M."/>
            <person name="Felder M."/>
            <person name="Schilde C."/>
            <person name="Helps N.R."/>
            <person name="Tunggal B."/>
            <person name="Rivero F."/>
            <person name="John U."/>
            <person name="Schleicher M."/>
            <person name="Eichinger L."/>
            <person name="Platzer M."/>
            <person name="Noegel A.A."/>
            <person name="Schaap P."/>
            <person name="Gloeckner G."/>
        </authorList>
    </citation>
    <scope>NUCLEOTIDE SEQUENCE [LARGE SCALE GENOMIC DNA]</scope>
    <source>
        <strain evidence="3">SH3</strain>
    </source>
</reference>
<feature type="compositionally biased region" description="Basic residues" evidence="1">
    <location>
        <begin position="60"/>
        <end position="82"/>
    </location>
</feature>
<name>F4PL29_CACFS</name>
<protein>
    <submittedName>
        <fullName evidence="2">Uncharacterized protein</fullName>
    </submittedName>
</protein>
<feature type="compositionally biased region" description="Polar residues" evidence="1">
    <location>
        <begin position="46"/>
        <end position="59"/>
    </location>
</feature>
<evidence type="ECO:0000313" key="3">
    <source>
        <dbReference type="Proteomes" id="UP000007797"/>
    </source>
</evidence>
<dbReference type="Proteomes" id="UP000007797">
    <property type="component" value="Unassembled WGS sequence"/>
</dbReference>
<dbReference type="EMBL" id="GL883008">
    <property type="protein sequence ID" value="EGG23251.1"/>
    <property type="molecule type" value="Genomic_DNA"/>
</dbReference>
<dbReference type="RefSeq" id="XP_004361102.1">
    <property type="nucleotide sequence ID" value="XM_004361045.1"/>
</dbReference>
<gene>
    <name evidence="2" type="ORF">DFA_05383</name>
</gene>
<dbReference type="KEGG" id="dfa:DFA_05383"/>
<sequence>MSMINKFLQSVVIRNVSASVASTTFRSSAVTASSSFLSSSKPIDFNNEQDTSMETVMNKTSRKTLKKHRRRINGTKSNMRRN</sequence>